<sequence>MVGSLESVELNLPLTRQQPSAMLDSSEGIDLDLYQDQYSSNYSSEPNVLYEDFYSEIQYEEYSHDELTIKRAYPYAMMVLFGMLLGYVTGLDNGNLKKKIDPDEQRNCNATVISCKWHCNFSIGSKATTIRCSLIDDDSIRNHSMDPKIYIY</sequence>
<reference evidence="2 3" key="1">
    <citation type="submission" date="2021-06" db="EMBL/GenBank/DDBJ databases">
        <authorList>
            <person name="Kallberg Y."/>
            <person name="Tangrot J."/>
            <person name="Rosling A."/>
        </authorList>
    </citation>
    <scope>NUCLEOTIDE SEQUENCE [LARGE SCALE GENOMIC DNA]</scope>
    <source>
        <strain evidence="2 3">120-4 pot B 10/14</strain>
    </source>
</reference>
<feature type="transmembrane region" description="Helical" evidence="1">
    <location>
        <begin position="72"/>
        <end position="90"/>
    </location>
</feature>
<protein>
    <submittedName>
        <fullName evidence="2">39157_t:CDS:1</fullName>
    </submittedName>
</protein>
<keyword evidence="3" id="KW-1185">Reference proteome</keyword>
<comment type="caution">
    <text evidence="2">The sequence shown here is derived from an EMBL/GenBank/DDBJ whole genome shotgun (WGS) entry which is preliminary data.</text>
</comment>
<accession>A0ABN7V244</accession>
<evidence type="ECO:0000313" key="2">
    <source>
        <dbReference type="EMBL" id="CAG8710246.1"/>
    </source>
</evidence>
<keyword evidence="1" id="KW-0812">Transmembrane</keyword>
<keyword evidence="1" id="KW-1133">Transmembrane helix</keyword>
<dbReference type="EMBL" id="CAJVQB010007853">
    <property type="protein sequence ID" value="CAG8710246.1"/>
    <property type="molecule type" value="Genomic_DNA"/>
</dbReference>
<evidence type="ECO:0000313" key="3">
    <source>
        <dbReference type="Proteomes" id="UP000789901"/>
    </source>
</evidence>
<name>A0ABN7V244_GIGMA</name>
<keyword evidence="1" id="KW-0472">Membrane</keyword>
<gene>
    <name evidence="2" type="ORF">GMARGA_LOCUS12692</name>
</gene>
<evidence type="ECO:0000256" key="1">
    <source>
        <dbReference type="SAM" id="Phobius"/>
    </source>
</evidence>
<dbReference type="Proteomes" id="UP000789901">
    <property type="component" value="Unassembled WGS sequence"/>
</dbReference>
<proteinExistence type="predicted"/>
<organism evidence="2 3">
    <name type="scientific">Gigaspora margarita</name>
    <dbReference type="NCBI Taxonomy" id="4874"/>
    <lineage>
        <taxon>Eukaryota</taxon>
        <taxon>Fungi</taxon>
        <taxon>Fungi incertae sedis</taxon>
        <taxon>Mucoromycota</taxon>
        <taxon>Glomeromycotina</taxon>
        <taxon>Glomeromycetes</taxon>
        <taxon>Diversisporales</taxon>
        <taxon>Gigasporaceae</taxon>
        <taxon>Gigaspora</taxon>
    </lineage>
</organism>